<name>B6H0U9_PENRW</name>
<dbReference type="AlphaFoldDB" id="B6H0U9"/>
<dbReference type="Proteomes" id="UP000000724">
    <property type="component" value="Contig Pc00c12"/>
</dbReference>
<dbReference type="VEuPathDB" id="FungiDB:PCH_Pc12g14400"/>
<dbReference type="OrthoDB" id="5386330at2759"/>
<keyword evidence="1" id="KW-0805">Transcription regulation</keyword>
<evidence type="ECO:0000256" key="3">
    <source>
        <dbReference type="ARBA" id="ARBA00023163"/>
    </source>
</evidence>
<protein>
    <submittedName>
        <fullName evidence="5">Pc12g14400 protein</fullName>
    </submittedName>
</protein>
<keyword evidence="2" id="KW-0238">DNA-binding</keyword>
<dbReference type="BioCyc" id="PCHR:PC12G14400-MONOMER"/>
<dbReference type="InterPro" id="IPR036864">
    <property type="entry name" value="Zn2-C6_fun-type_DNA-bd_sf"/>
</dbReference>
<sequence length="162" mass="17115">MHFTKKAFQKCVEAKTACDLGKPKCKRCRDRGISCGYPAHAKSKSGATADNQYASVDVSPFSTVSDVISLDSTGPEGLVKSTGNWLVTPLPLKLDGPRAQAAERSHHPVSHLRVEILSQGPTQLICAAFCSFDATGENLSASLYLLFHPGSGVVGASGILRA</sequence>
<dbReference type="HOGENOM" id="CLU_1635950_0_0_1"/>
<keyword evidence="6" id="KW-1185">Reference proteome</keyword>
<dbReference type="SUPFAM" id="SSF57701">
    <property type="entry name" value="Zn2/Cys6 DNA-binding domain"/>
    <property type="match status" value="1"/>
</dbReference>
<dbReference type="GO" id="GO:0000981">
    <property type="term" value="F:DNA-binding transcription factor activity, RNA polymerase II-specific"/>
    <property type="evidence" value="ECO:0007669"/>
    <property type="project" value="InterPro"/>
</dbReference>
<dbReference type="GO" id="GO:0008270">
    <property type="term" value="F:zinc ion binding"/>
    <property type="evidence" value="ECO:0007669"/>
    <property type="project" value="InterPro"/>
</dbReference>
<keyword evidence="4" id="KW-0539">Nucleus</keyword>
<dbReference type="GO" id="GO:0003677">
    <property type="term" value="F:DNA binding"/>
    <property type="evidence" value="ECO:0007669"/>
    <property type="project" value="UniProtKB-KW"/>
</dbReference>
<organism evidence="5 6">
    <name type="scientific">Penicillium rubens (strain ATCC 28089 / DSM 1075 / NRRL 1951 / Wisconsin 54-1255)</name>
    <name type="common">Penicillium chrysogenum</name>
    <dbReference type="NCBI Taxonomy" id="500485"/>
    <lineage>
        <taxon>Eukaryota</taxon>
        <taxon>Fungi</taxon>
        <taxon>Dikarya</taxon>
        <taxon>Ascomycota</taxon>
        <taxon>Pezizomycotina</taxon>
        <taxon>Eurotiomycetes</taxon>
        <taxon>Eurotiomycetidae</taxon>
        <taxon>Eurotiales</taxon>
        <taxon>Aspergillaceae</taxon>
        <taxon>Penicillium</taxon>
        <taxon>Penicillium chrysogenum species complex</taxon>
    </lineage>
</organism>
<reference evidence="5 6" key="1">
    <citation type="journal article" date="2008" name="Nat. Biotechnol.">
        <title>Genome sequencing and analysis of the filamentous fungus Penicillium chrysogenum.</title>
        <authorList>
            <person name="van den Berg M.A."/>
            <person name="Albang R."/>
            <person name="Albermann K."/>
            <person name="Badger J.H."/>
            <person name="Daran J.-M."/>
            <person name="Driessen A.J.M."/>
            <person name="Garcia-Estrada C."/>
            <person name="Fedorova N.D."/>
            <person name="Harris D.M."/>
            <person name="Heijne W.H.M."/>
            <person name="Joardar V.S."/>
            <person name="Kiel J.A.K.W."/>
            <person name="Kovalchuk A."/>
            <person name="Martin J.F."/>
            <person name="Nierman W.C."/>
            <person name="Nijland J.G."/>
            <person name="Pronk J.T."/>
            <person name="Roubos J.A."/>
            <person name="van der Klei I.J."/>
            <person name="van Peij N.N.M.E."/>
            <person name="Veenhuis M."/>
            <person name="von Doehren H."/>
            <person name="Wagner C."/>
            <person name="Wortman J.R."/>
            <person name="Bovenberg R.A.L."/>
        </authorList>
    </citation>
    <scope>NUCLEOTIDE SEQUENCE [LARGE SCALE GENOMIC DNA]</scope>
    <source>
        <strain evidence="6">ATCC 28089 / DSM 1075 / NRRL 1951 / Wisconsin 54-1255</strain>
    </source>
</reference>
<dbReference type="EMBL" id="AM920427">
    <property type="protein sequence ID" value="CAP81067.1"/>
    <property type="molecule type" value="Genomic_DNA"/>
</dbReference>
<keyword evidence="3" id="KW-0804">Transcription</keyword>
<evidence type="ECO:0000256" key="2">
    <source>
        <dbReference type="ARBA" id="ARBA00023125"/>
    </source>
</evidence>
<evidence type="ECO:0000313" key="6">
    <source>
        <dbReference type="Proteomes" id="UP000000724"/>
    </source>
</evidence>
<gene>
    <name evidence="5" type="ORF">Pc12g14400</name>
    <name evidence="5" type="ORF">PCH_Pc12g14400</name>
</gene>
<accession>B6H0U9</accession>
<evidence type="ECO:0000256" key="4">
    <source>
        <dbReference type="ARBA" id="ARBA00023242"/>
    </source>
</evidence>
<evidence type="ECO:0000313" key="5">
    <source>
        <dbReference type="EMBL" id="CAP81067.1"/>
    </source>
</evidence>
<dbReference type="Gene3D" id="4.10.240.10">
    <property type="entry name" value="Zn(2)-C6 fungal-type DNA-binding domain"/>
    <property type="match status" value="1"/>
</dbReference>
<evidence type="ECO:0000256" key="1">
    <source>
        <dbReference type="ARBA" id="ARBA00023015"/>
    </source>
</evidence>
<proteinExistence type="predicted"/>